<dbReference type="SUPFAM" id="SSF55781">
    <property type="entry name" value="GAF domain-like"/>
    <property type="match status" value="1"/>
</dbReference>
<dbReference type="Pfam" id="PF00072">
    <property type="entry name" value="Response_reg"/>
    <property type="match status" value="1"/>
</dbReference>
<dbReference type="SUPFAM" id="SSF52172">
    <property type="entry name" value="CheY-like"/>
    <property type="match status" value="1"/>
</dbReference>
<dbReference type="InterPro" id="IPR050736">
    <property type="entry name" value="Sensor_HK_Regulatory"/>
</dbReference>
<feature type="compositionally biased region" description="Acidic residues" evidence="8">
    <location>
        <begin position="630"/>
        <end position="640"/>
    </location>
</feature>
<dbReference type="SMART" id="SM00387">
    <property type="entry name" value="HATPase_c"/>
    <property type="match status" value="1"/>
</dbReference>
<dbReference type="SMART" id="SM00091">
    <property type="entry name" value="PAS"/>
    <property type="match status" value="2"/>
</dbReference>
<dbReference type="InterPro" id="IPR000700">
    <property type="entry name" value="PAS-assoc_C"/>
</dbReference>
<feature type="domain" description="PAC" evidence="12">
    <location>
        <begin position="349"/>
        <end position="429"/>
    </location>
</feature>
<dbReference type="OrthoDB" id="8127at2157"/>
<evidence type="ECO:0000256" key="1">
    <source>
        <dbReference type="ARBA" id="ARBA00000085"/>
    </source>
</evidence>
<dbReference type="PRINTS" id="PR00344">
    <property type="entry name" value="BCTRLSENSOR"/>
</dbReference>
<dbReference type="PROSITE" id="PS50110">
    <property type="entry name" value="RESPONSE_REGULATORY"/>
    <property type="match status" value="1"/>
</dbReference>
<dbReference type="SMART" id="SM00448">
    <property type="entry name" value="REC"/>
    <property type="match status" value="1"/>
</dbReference>
<dbReference type="SUPFAM" id="SSF55874">
    <property type="entry name" value="ATPase domain of HSP90 chaperone/DNA topoisomerase II/histidine kinase"/>
    <property type="match status" value="1"/>
</dbReference>
<dbReference type="RefSeq" id="WP_006674032.1">
    <property type="nucleotide sequence ID" value="NZ_AOMA01000160.1"/>
</dbReference>
<evidence type="ECO:0000256" key="7">
    <source>
        <dbReference type="PROSITE-ProRule" id="PRU00169"/>
    </source>
</evidence>
<feature type="region of interest" description="Disordered" evidence="8">
    <location>
        <begin position="610"/>
        <end position="641"/>
    </location>
</feature>
<dbReference type="SUPFAM" id="SSF47384">
    <property type="entry name" value="Homodimeric domain of signal transducing histidine kinase"/>
    <property type="match status" value="1"/>
</dbReference>
<evidence type="ECO:0000313" key="14">
    <source>
        <dbReference type="Proteomes" id="UP000011607"/>
    </source>
</evidence>
<dbReference type="PANTHER" id="PTHR43711:SF1">
    <property type="entry name" value="HISTIDINE KINASE 1"/>
    <property type="match status" value="1"/>
</dbReference>
<dbReference type="InterPro" id="IPR029016">
    <property type="entry name" value="GAF-like_dom_sf"/>
</dbReference>
<dbReference type="Gene3D" id="3.30.450.20">
    <property type="entry name" value="PAS domain"/>
    <property type="match status" value="2"/>
</dbReference>
<keyword evidence="6" id="KW-0902">Two-component regulatory system</keyword>
<dbReference type="EC" id="2.7.13.3" evidence="2"/>
<dbReference type="NCBIfam" id="TIGR00229">
    <property type="entry name" value="sensory_box"/>
    <property type="match status" value="2"/>
</dbReference>
<dbReference type="SMART" id="SM00086">
    <property type="entry name" value="PAC"/>
    <property type="match status" value="2"/>
</dbReference>
<dbReference type="InterPro" id="IPR001610">
    <property type="entry name" value="PAC"/>
</dbReference>
<sequence>MTDPIRVLHVDDEPDFAELAGTFLERENERLTVETATSVDDGLDRIESENDKNQTPAIDCIVSDYDMPEQNGLEFLEQVRTIRPEMPFILFTGNGSEAVASDAISAGVTDYFRKATGTSQYAVLANRIENAVERRRYRTQAERSRRRLTELCENIPDCIWLFDGEWEELLFISGYERVWGRSADELESDPTGFFRHVHPDNYAAVEAKMERLSEGEPVDHEYRIQRGEDENAWVWTKAEPIVDDDGEVVRVAGFTRDITERKVQERELETLTQRYREYVENGMDVITVLEADGTIRYESSAIERLLGYEPDELVGENAFDYVHPNDRDRVVESISSLTERGDQSDPNRERIEFRFQREDGSWVWLESVGSTAAAADGDVDIDIDIDIGPGSGFGSNHSPLRDPDDDSDVFLINSRTITERKERERTLSALHTAARRISSADEPTEVYETLTETAEGILEFDLVAIDVERDGYLVQEAWTLGVEDRQYYDRTSLEEDTIAVQAYKRQETIVVDDVRNRDAAPADPEYRSGLTIPIGKFGTFQAVASKVKAFDRYDREFAELLVGHAEVKLSQLQDERTLRERTRELERQNERLDEFVSVVSHDLRNPVSVAKGNLELARETDRADGTDPGSSDDEQEDGSDDANVSEYLEEVEWALDRIDGLIKDLLTLARDGNEIGERERIDLASVAHQCWRGVATADATLEVDIDRTIAGDDGRLRQLFENLMRNAVEHGGPDVTVTIGELESDDCEGFYVADDGPGVPESAREHVFDAGYSTSDDGAGFGLYIVKQVVEAHGWDVRVIDADSDADADDSGTRFEITGVEFR</sequence>
<dbReference type="GO" id="GO:0000155">
    <property type="term" value="F:phosphorelay sensor kinase activity"/>
    <property type="evidence" value="ECO:0007669"/>
    <property type="project" value="InterPro"/>
</dbReference>
<evidence type="ECO:0000259" key="10">
    <source>
        <dbReference type="PROSITE" id="PS50110"/>
    </source>
</evidence>
<dbReference type="InterPro" id="IPR035965">
    <property type="entry name" value="PAS-like_dom_sf"/>
</dbReference>
<comment type="catalytic activity">
    <reaction evidence="1">
        <text>ATP + protein L-histidine = ADP + protein N-phospho-L-histidine.</text>
        <dbReference type="EC" id="2.7.13.3"/>
    </reaction>
</comment>
<comment type="caution">
    <text evidence="13">The sequence shown here is derived from an EMBL/GenBank/DDBJ whole genome shotgun (WGS) entry which is preliminary data.</text>
</comment>
<evidence type="ECO:0000313" key="13">
    <source>
        <dbReference type="EMBL" id="EMA31431.1"/>
    </source>
</evidence>
<feature type="domain" description="Histidine kinase" evidence="9">
    <location>
        <begin position="598"/>
        <end position="818"/>
    </location>
</feature>
<dbReference type="InterPro" id="IPR000014">
    <property type="entry name" value="PAS"/>
</dbReference>
<dbReference type="InterPro" id="IPR003018">
    <property type="entry name" value="GAF"/>
</dbReference>
<dbReference type="PROSITE" id="PS50113">
    <property type="entry name" value="PAC"/>
    <property type="match status" value="2"/>
</dbReference>
<dbReference type="PROSITE" id="PS50109">
    <property type="entry name" value="HIS_KIN"/>
    <property type="match status" value="1"/>
</dbReference>
<dbReference type="Pfam" id="PF02518">
    <property type="entry name" value="HATPase_c"/>
    <property type="match status" value="1"/>
</dbReference>
<organism evidence="13 14">
    <name type="scientific">Halobiforma nitratireducens JCM 10879</name>
    <dbReference type="NCBI Taxonomy" id="1227454"/>
    <lineage>
        <taxon>Archaea</taxon>
        <taxon>Methanobacteriati</taxon>
        <taxon>Methanobacteriota</taxon>
        <taxon>Stenosarchaea group</taxon>
        <taxon>Halobacteria</taxon>
        <taxon>Halobacteriales</taxon>
        <taxon>Natrialbaceae</taxon>
        <taxon>Halobiforma</taxon>
    </lineage>
</organism>
<evidence type="ECO:0000256" key="3">
    <source>
        <dbReference type="ARBA" id="ARBA00022553"/>
    </source>
</evidence>
<feature type="modified residue" description="4-aspartylphosphate" evidence="7">
    <location>
        <position position="64"/>
    </location>
</feature>
<proteinExistence type="predicted"/>
<dbReference type="CDD" id="cd00130">
    <property type="entry name" value="PAS"/>
    <property type="match status" value="2"/>
</dbReference>
<gene>
    <name evidence="13" type="ORF">C446_15728</name>
</gene>
<dbReference type="InterPro" id="IPR003594">
    <property type="entry name" value="HATPase_dom"/>
</dbReference>
<evidence type="ECO:0000256" key="2">
    <source>
        <dbReference type="ARBA" id="ARBA00012438"/>
    </source>
</evidence>
<dbReference type="Gene3D" id="3.40.50.2300">
    <property type="match status" value="1"/>
</dbReference>
<accession>M0LCX8</accession>
<keyword evidence="14" id="KW-1185">Reference proteome</keyword>
<evidence type="ECO:0000256" key="4">
    <source>
        <dbReference type="ARBA" id="ARBA00022679"/>
    </source>
</evidence>
<protein>
    <recommendedName>
        <fullName evidence="2">histidine kinase</fullName>
        <ecNumber evidence="2">2.7.13.3</ecNumber>
    </recommendedName>
</protein>
<dbReference type="Pfam" id="PF13185">
    <property type="entry name" value="GAF_2"/>
    <property type="match status" value="1"/>
</dbReference>
<dbReference type="SUPFAM" id="SSF55785">
    <property type="entry name" value="PYP-like sensor domain (PAS domain)"/>
    <property type="match status" value="2"/>
</dbReference>
<dbReference type="Gene3D" id="1.10.287.130">
    <property type="match status" value="1"/>
</dbReference>
<dbReference type="Proteomes" id="UP000011607">
    <property type="component" value="Unassembled WGS sequence"/>
</dbReference>
<dbReference type="InterPro" id="IPR011006">
    <property type="entry name" value="CheY-like_superfamily"/>
</dbReference>
<dbReference type="InterPro" id="IPR005467">
    <property type="entry name" value="His_kinase_dom"/>
</dbReference>
<keyword evidence="5" id="KW-0418">Kinase</keyword>
<feature type="domain" description="PAS" evidence="11">
    <location>
        <begin position="144"/>
        <end position="216"/>
    </location>
</feature>
<dbReference type="SMART" id="SM00388">
    <property type="entry name" value="HisKA"/>
    <property type="match status" value="1"/>
</dbReference>
<dbReference type="InterPro" id="IPR013655">
    <property type="entry name" value="PAS_fold_3"/>
</dbReference>
<evidence type="ECO:0000259" key="11">
    <source>
        <dbReference type="PROSITE" id="PS50112"/>
    </source>
</evidence>
<evidence type="ECO:0000256" key="6">
    <source>
        <dbReference type="ARBA" id="ARBA00023012"/>
    </source>
</evidence>
<evidence type="ECO:0000259" key="9">
    <source>
        <dbReference type="PROSITE" id="PS50109"/>
    </source>
</evidence>
<evidence type="ECO:0000256" key="5">
    <source>
        <dbReference type="ARBA" id="ARBA00022777"/>
    </source>
</evidence>
<dbReference type="eggNOG" id="arCOG02333">
    <property type="taxonomic scope" value="Archaea"/>
</dbReference>
<feature type="domain" description="PAC" evidence="12">
    <location>
        <begin position="218"/>
        <end position="270"/>
    </location>
</feature>
<dbReference type="InterPro" id="IPR036890">
    <property type="entry name" value="HATPase_C_sf"/>
</dbReference>
<name>M0LCX8_9EURY</name>
<dbReference type="InterPro" id="IPR001789">
    <property type="entry name" value="Sig_transdc_resp-reg_receiver"/>
</dbReference>
<feature type="domain" description="Response regulatory" evidence="10">
    <location>
        <begin position="6"/>
        <end position="129"/>
    </location>
</feature>
<dbReference type="CDD" id="cd00156">
    <property type="entry name" value="REC"/>
    <property type="match status" value="1"/>
</dbReference>
<evidence type="ECO:0000256" key="8">
    <source>
        <dbReference type="SAM" id="MobiDB-lite"/>
    </source>
</evidence>
<dbReference type="STRING" id="1227454.C446_15728"/>
<feature type="compositionally biased region" description="Basic and acidic residues" evidence="8">
    <location>
        <begin position="616"/>
        <end position="625"/>
    </location>
</feature>
<dbReference type="InterPro" id="IPR036097">
    <property type="entry name" value="HisK_dim/P_sf"/>
</dbReference>
<reference evidence="13 14" key="1">
    <citation type="journal article" date="2014" name="PLoS Genet.">
        <title>Phylogenetically driven sequencing of extremely halophilic archaea reveals strategies for static and dynamic osmo-response.</title>
        <authorList>
            <person name="Becker E.A."/>
            <person name="Seitzer P.M."/>
            <person name="Tritt A."/>
            <person name="Larsen D."/>
            <person name="Krusor M."/>
            <person name="Yao A.I."/>
            <person name="Wu D."/>
            <person name="Madern D."/>
            <person name="Eisen J.A."/>
            <person name="Darling A.E."/>
            <person name="Facciotti M.T."/>
        </authorList>
    </citation>
    <scope>NUCLEOTIDE SEQUENCE [LARGE SCALE GENOMIC DNA]</scope>
    <source>
        <strain evidence="13 14">JCM 10879</strain>
    </source>
</reference>
<dbReference type="PROSITE" id="PS50112">
    <property type="entry name" value="PAS"/>
    <property type="match status" value="2"/>
</dbReference>
<dbReference type="Pfam" id="PF00512">
    <property type="entry name" value="HisKA"/>
    <property type="match status" value="1"/>
</dbReference>
<dbReference type="AlphaFoldDB" id="M0LCX8"/>
<dbReference type="EMBL" id="AOMA01000160">
    <property type="protein sequence ID" value="EMA31431.1"/>
    <property type="molecule type" value="Genomic_DNA"/>
</dbReference>
<keyword evidence="4" id="KW-0808">Transferase</keyword>
<dbReference type="Gene3D" id="3.30.565.10">
    <property type="entry name" value="Histidine kinase-like ATPase, C-terminal domain"/>
    <property type="match status" value="1"/>
</dbReference>
<dbReference type="InterPro" id="IPR004358">
    <property type="entry name" value="Sig_transdc_His_kin-like_C"/>
</dbReference>
<dbReference type="PANTHER" id="PTHR43711">
    <property type="entry name" value="TWO-COMPONENT HISTIDINE KINASE"/>
    <property type="match status" value="1"/>
</dbReference>
<dbReference type="Gene3D" id="3.30.450.40">
    <property type="match status" value="1"/>
</dbReference>
<evidence type="ECO:0000259" key="12">
    <source>
        <dbReference type="PROSITE" id="PS50113"/>
    </source>
</evidence>
<dbReference type="InterPro" id="IPR003661">
    <property type="entry name" value="HisK_dim/P_dom"/>
</dbReference>
<feature type="domain" description="PAS" evidence="11">
    <location>
        <begin position="271"/>
        <end position="341"/>
    </location>
</feature>
<dbReference type="CDD" id="cd00082">
    <property type="entry name" value="HisKA"/>
    <property type="match status" value="1"/>
</dbReference>
<keyword evidence="3 7" id="KW-0597">Phosphoprotein</keyword>
<dbReference type="Pfam" id="PF08447">
    <property type="entry name" value="PAS_3"/>
    <property type="match status" value="2"/>
</dbReference>
<dbReference type="PATRIC" id="fig|1227454.3.peg.3223"/>